<evidence type="ECO:0000256" key="1">
    <source>
        <dbReference type="SAM" id="MobiDB-lite"/>
    </source>
</evidence>
<protein>
    <submittedName>
        <fullName evidence="2">Uncharacterized protein</fullName>
    </submittedName>
</protein>
<sequence>MAPELTLCGSVVELLGSEPSFSTLACVIKTNSEFYAVATMHAFRLFESRKKIHIGEMSDYCPVDHSSAGTSADDAEELYACNEEPLYGSVTDPADVLLEDNSYVIDDVEHDSLAEDDEGELDPIDSRSSIAGTSYGNQTQTSRQTREVKEMPVLFPTPVELDGSSDLDLDWALIKLLDQKDWRPNAFVYPSVSASPIFLSKVAESQPTQETPVFIITGESIPQRGMLQPGTSLLGGINGITPSTMWTVILSEKNRLKRGDSGSIVVDATTNTIYGHVIGSNPIGEFYISPYAAVIEQIQYRFPGSDVEIPESIRTLARLLDFHAISVLDESGTESLGYLQEAYRKAAAGHDKVEQISPRFLQLHPLMPPLLS</sequence>
<comment type="caution">
    <text evidence="2">The sequence shown here is derived from an EMBL/GenBank/DDBJ whole genome shotgun (WGS) entry which is preliminary data.</text>
</comment>
<feature type="compositionally biased region" description="Polar residues" evidence="1">
    <location>
        <begin position="126"/>
        <end position="143"/>
    </location>
</feature>
<feature type="compositionally biased region" description="Acidic residues" evidence="1">
    <location>
        <begin position="111"/>
        <end position="123"/>
    </location>
</feature>
<accession>A0A9P9DQ18</accession>
<name>A0A9P9DQ18_9HYPO</name>
<proteinExistence type="predicted"/>
<dbReference type="OrthoDB" id="9992527at2759"/>
<dbReference type="EMBL" id="JAGMUV010000023">
    <property type="protein sequence ID" value="KAH7123188.1"/>
    <property type="molecule type" value="Genomic_DNA"/>
</dbReference>
<feature type="region of interest" description="Disordered" evidence="1">
    <location>
        <begin position="111"/>
        <end position="147"/>
    </location>
</feature>
<evidence type="ECO:0000313" key="2">
    <source>
        <dbReference type="EMBL" id="KAH7123188.1"/>
    </source>
</evidence>
<keyword evidence="3" id="KW-1185">Reference proteome</keyword>
<gene>
    <name evidence="2" type="ORF">EDB81DRAFT_890882</name>
</gene>
<evidence type="ECO:0000313" key="3">
    <source>
        <dbReference type="Proteomes" id="UP000738349"/>
    </source>
</evidence>
<dbReference type="AlphaFoldDB" id="A0A9P9DQ18"/>
<dbReference type="Proteomes" id="UP000738349">
    <property type="component" value="Unassembled WGS sequence"/>
</dbReference>
<organism evidence="2 3">
    <name type="scientific">Dactylonectria macrodidyma</name>
    <dbReference type="NCBI Taxonomy" id="307937"/>
    <lineage>
        <taxon>Eukaryota</taxon>
        <taxon>Fungi</taxon>
        <taxon>Dikarya</taxon>
        <taxon>Ascomycota</taxon>
        <taxon>Pezizomycotina</taxon>
        <taxon>Sordariomycetes</taxon>
        <taxon>Hypocreomycetidae</taxon>
        <taxon>Hypocreales</taxon>
        <taxon>Nectriaceae</taxon>
        <taxon>Dactylonectria</taxon>
    </lineage>
</organism>
<reference evidence="2" key="1">
    <citation type="journal article" date="2021" name="Nat. Commun.">
        <title>Genetic determinants of endophytism in the Arabidopsis root mycobiome.</title>
        <authorList>
            <person name="Mesny F."/>
            <person name="Miyauchi S."/>
            <person name="Thiergart T."/>
            <person name="Pickel B."/>
            <person name="Atanasova L."/>
            <person name="Karlsson M."/>
            <person name="Huettel B."/>
            <person name="Barry K.W."/>
            <person name="Haridas S."/>
            <person name="Chen C."/>
            <person name="Bauer D."/>
            <person name="Andreopoulos W."/>
            <person name="Pangilinan J."/>
            <person name="LaButti K."/>
            <person name="Riley R."/>
            <person name="Lipzen A."/>
            <person name="Clum A."/>
            <person name="Drula E."/>
            <person name="Henrissat B."/>
            <person name="Kohler A."/>
            <person name="Grigoriev I.V."/>
            <person name="Martin F.M."/>
            <person name="Hacquard S."/>
        </authorList>
    </citation>
    <scope>NUCLEOTIDE SEQUENCE</scope>
    <source>
        <strain evidence="2">MPI-CAGE-AT-0147</strain>
    </source>
</reference>